<evidence type="ECO:0000313" key="2">
    <source>
        <dbReference type="EMBL" id="CAL1388123.1"/>
    </source>
</evidence>
<protein>
    <submittedName>
        <fullName evidence="2">Uncharacterized protein</fullName>
    </submittedName>
</protein>
<feature type="compositionally biased region" description="Polar residues" evidence="1">
    <location>
        <begin position="58"/>
        <end position="71"/>
    </location>
</feature>
<evidence type="ECO:0000313" key="3">
    <source>
        <dbReference type="Proteomes" id="UP001497516"/>
    </source>
</evidence>
<dbReference type="AlphaFoldDB" id="A0AAV2EQX9"/>
<organism evidence="2 3">
    <name type="scientific">Linum trigynum</name>
    <dbReference type="NCBI Taxonomy" id="586398"/>
    <lineage>
        <taxon>Eukaryota</taxon>
        <taxon>Viridiplantae</taxon>
        <taxon>Streptophyta</taxon>
        <taxon>Embryophyta</taxon>
        <taxon>Tracheophyta</taxon>
        <taxon>Spermatophyta</taxon>
        <taxon>Magnoliopsida</taxon>
        <taxon>eudicotyledons</taxon>
        <taxon>Gunneridae</taxon>
        <taxon>Pentapetalae</taxon>
        <taxon>rosids</taxon>
        <taxon>fabids</taxon>
        <taxon>Malpighiales</taxon>
        <taxon>Linaceae</taxon>
        <taxon>Linum</taxon>
    </lineage>
</organism>
<proteinExistence type="predicted"/>
<reference evidence="2 3" key="1">
    <citation type="submission" date="2024-04" db="EMBL/GenBank/DDBJ databases">
        <authorList>
            <person name="Fracassetti M."/>
        </authorList>
    </citation>
    <scope>NUCLEOTIDE SEQUENCE [LARGE SCALE GENOMIC DNA]</scope>
</reference>
<dbReference type="EMBL" id="OZ034818">
    <property type="protein sequence ID" value="CAL1388123.1"/>
    <property type="molecule type" value="Genomic_DNA"/>
</dbReference>
<sequence length="71" mass="7856">MIVPARGIETRSTKMGGTECLVMRLLRYGNWRGDLRLLLQIQADGGRSLQGAEREALTSRTRPLSGIRQGS</sequence>
<name>A0AAV2EQX9_9ROSI</name>
<feature type="region of interest" description="Disordered" evidence="1">
    <location>
        <begin position="47"/>
        <end position="71"/>
    </location>
</feature>
<gene>
    <name evidence="2" type="ORF">LTRI10_LOCUS29066</name>
</gene>
<keyword evidence="3" id="KW-1185">Reference proteome</keyword>
<dbReference type="Proteomes" id="UP001497516">
    <property type="component" value="Chromosome 5"/>
</dbReference>
<accession>A0AAV2EQX9</accession>
<evidence type="ECO:0000256" key="1">
    <source>
        <dbReference type="SAM" id="MobiDB-lite"/>
    </source>
</evidence>